<dbReference type="Proteomes" id="UP001176521">
    <property type="component" value="Unassembled WGS sequence"/>
</dbReference>
<organism evidence="5 6">
    <name type="scientific">Tilletia horrida</name>
    <dbReference type="NCBI Taxonomy" id="155126"/>
    <lineage>
        <taxon>Eukaryota</taxon>
        <taxon>Fungi</taxon>
        <taxon>Dikarya</taxon>
        <taxon>Basidiomycota</taxon>
        <taxon>Ustilaginomycotina</taxon>
        <taxon>Exobasidiomycetes</taxon>
        <taxon>Tilletiales</taxon>
        <taxon>Tilletiaceae</taxon>
        <taxon>Tilletia</taxon>
    </lineage>
</organism>
<keyword evidence="3" id="KW-0479">Metal-binding</keyword>
<dbReference type="EMBL" id="JAPDMQ010000299">
    <property type="protein sequence ID" value="KAK0527710.1"/>
    <property type="molecule type" value="Genomic_DNA"/>
</dbReference>
<evidence type="ECO:0000256" key="4">
    <source>
        <dbReference type="SAM" id="MobiDB-lite"/>
    </source>
</evidence>
<evidence type="ECO:0000313" key="5">
    <source>
        <dbReference type="EMBL" id="KAK0527710.1"/>
    </source>
</evidence>
<evidence type="ECO:0008006" key="7">
    <source>
        <dbReference type="Google" id="ProtNLM"/>
    </source>
</evidence>
<feature type="compositionally biased region" description="Low complexity" evidence="4">
    <location>
        <begin position="501"/>
        <end position="514"/>
    </location>
</feature>
<gene>
    <name evidence="5" type="ORF">OC842_004770</name>
</gene>
<dbReference type="GO" id="GO:0020037">
    <property type="term" value="F:heme binding"/>
    <property type="evidence" value="ECO:0007669"/>
    <property type="project" value="InterPro"/>
</dbReference>
<dbReference type="PANTHER" id="PTHR24305:SF166">
    <property type="entry name" value="CYTOCHROME P450 12A4, MITOCHONDRIAL-RELATED"/>
    <property type="match status" value="1"/>
</dbReference>
<feature type="binding site" description="axial binding residue" evidence="3">
    <location>
        <position position="536"/>
    </location>
    <ligand>
        <name>heme</name>
        <dbReference type="ChEBI" id="CHEBI:30413"/>
    </ligand>
    <ligandPart>
        <name>Fe</name>
        <dbReference type="ChEBI" id="CHEBI:18248"/>
    </ligandPart>
</feature>
<comment type="cofactor">
    <cofactor evidence="3">
        <name>heme</name>
        <dbReference type="ChEBI" id="CHEBI:30413"/>
    </cofactor>
</comment>
<dbReference type="PRINTS" id="PR00463">
    <property type="entry name" value="EP450I"/>
</dbReference>
<evidence type="ECO:0000256" key="3">
    <source>
        <dbReference type="PIRSR" id="PIRSR602401-1"/>
    </source>
</evidence>
<keyword evidence="2" id="KW-0560">Oxidoreductase</keyword>
<protein>
    <recommendedName>
        <fullName evidence="7">Cytochrome P450</fullName>
    </recommendedName>
</protein>
<evidence type="ECO:0000313" key="6">
    <source>
        <dbReference type="Proteomes" id="UP001176521"/>
    </source>
</evidence>
<keyword evidence="3" id="KW-0408">Iron</keyword>
<dbReference type="GO" id="GO:0005506">
    <property type="term" value="F:iron ion binding"/>
    <property type="evidence" value="ECO:0007669"/>
    <property type="project" value="InterPro"/>
</dbReference>
<dbReference type="GO" id="GO:0016705">
    <property type="term" value="F:oxidoreductase activity, acting on paired donors, with incorporation or reduction of molecular oxygen"/>
    <property type="evidence" value="ECO:0007669"/>
    <property type="project" value="InterPro"/>
</dbReference>
<dbReference type="InterPro" id="IPR036396">
    <property type="entry name" value="Cyt_P450_sf"/>
</dbReference>
<dbReference type="PRINTS" id="PR00385">
    <property type="entry name" value="P450"/>
</dbReference>
<keyword evidence="6" id="KW-1185">Reference proteome</keyword>
<dbReference type="AlphaFoldDB" id="A0AAN6G8K0"/>
<dbReference type="Gene3D" id="1.10.630.10">
    <property type="entry name" value="Cytochrome P450"/>
    <property type="match status" value="1"/>
</dbReference>
<name>A0AAN6G8K0_9BASI</name>
<dbReference type="InterPro" id="IPR001128">
    <property type="entry name" value="Cyt_P450"/>
</dbReference>
<feature type="region of interest" description="Disordered" evidence="4">
    <location>
        <begin position="491"/>
        <end position="514"/>
    </location>
</feature>
<evidence type="ECO:0000256" key="1">
    <source>
        <dbReference type="ARBA" id="ARBA00010617"/>
    </source>
</evidence>
<dbReference type="SUPFAM" id="SSF48264">
    <property type="entry name" value="Cytochrome P450"/>
    <property type="match status" value="1"/>
</dbReference>
<dbReference type="InterPro" id="IPR050121">
    <property type="entry name" value="Cytochrome_P450_monoxygenase"/>
</dbReference>
<keyword evidence="3" id="KW-0349">Heme</keyword>
<dbReference type="Pfam" id="PF00067">
    <property type="entry name" value="p450"/>
    <property type="match status" value="1"/>
</dbReference>
<evidence type="ECO:0000256" key="2">
    <source>
        <dbReference type="ARBA" id="ARBA00023002"/>
    </source>
</evidence>
<accession>A0AAN6G8K0</accession>
<reference evidence="5" key="1">
    <citation type="journal article" date="2023" name="PhytoFront">
        <title>Draft Genome Resources of Seven Strains of Tilletia horrida, Causal Agent of Kernel Smut of Rice.</title>
        <authorList>
            <person name="Khanal S."/>
            <person name="Antony Babu S."/>
            <person name="Zhou X.G."/>
        </authorList>
    </citation>
    <scope>NUCLEOTIDE SEQUENCE</scope>
    <source>
        <strain evidence="5">TX3</strain>
    </source>
</reference>
<dbReference type="InterPro" id="IPR002401">
    <property type="entry name" value="Cyt_P450_E_grp-I"/>
</dbReference>
<dbReference type="PANTHER" id="PTHR24305">
    <property type="entry name" value="CYTOCHROME P450"/>
    <property type="match status" value="1"/>
</dbReference>
<sequence length="608" mass="66944">MLEVDLALAPSLAASALALAILVPLGIELLRAFLAPYKVINTYPGPGIRHTFLGSYPDRHLLSGKIVHAFHDSIQRYGRVFAAVHVGRQPVLVVSDYAVATEIFLKNPWPKSRSNIHLLRRFVGRGLLSEEGQVHRRQRKVAYPAFTRKAVCAMTGEILAKAQILSKRLERDIQSSPSGTEAIVNIVDGWNKLALDVIARIGFGFELNALLNEGSTPNPLEAAYDTIIRLMLTGSVYASLRHRLGPVFEQLGRWLGVREQVKLDEARALIARISRELVDNAKTKYARQHQMEVQSDALGSDLHLVEEADGGNDGEDHTLLTLMVKANMSPDLRPHQRLADEELMAIIPTMLFAGHETSTASLAWASLALTQPGYGIEVQHRLRAELLQSADGSDSWRTSAEALDNLPYLDAVVREVLRVHAPVRYLSRTAPRDTVLRLGRPVVLEDGRRTSELLVRKGVQVTLPLQYMNVDEEVWGADAAEFRPERWLPASHPYASKPTDPDASSSDLPPASAPHRPELKAVWSSLMTFGLGPNNCIGQKVAILELKAALATVLSEFAFEPASDPPPEHDFMHGIVARPVVVGEEFKGIQVPIKIRKVAASASATAWR</sequence>
<proteinExistence type="inferred from homology"/>
<dbReference type="GO" id="GO:0004497">
    <property type="term" value="F:monooxygenase activity"/>
    <property type="evidence" value="ECO:0007669"/>
    <property type="project" value="InterPro"/>
</dbReference>
<comment type="similarity">
    <text evidence="1">Belongs to the cytochrome P450 family.</text>
</comment>
<comment type="caution">
    <text evidence="5">The sequence shown here is derived from an EMBL/GenBank/DDBJ whole genome shotgun (WGS) entry which is preliminary data.</text>
</comment>